<proteinExistence type="predicted"/>
<sequence>AYLVLEGYGGPCESSTDDDIQVRRKESSLAHSCAADSGISLKFSSPSSGSTSRLSRQVLSHLRCLQANLNHLK</sequence>
<accession>A0ABD0PKU5</accession>
<evidence type="ECO:0000313" key="1">
    <source>
        <dbReference type="EMBL" id="KAL0174410.1"/>
    </source>
</evidence>
<dbReference type="EMBL" id="JAMKFB020000015">
    <property type="protein sequence ID" value="KAL0174410.1"/>
    <property type="molecule type" value="Genomic_DNA"/>
</dbReference>
<name>A0ABD0PKU5_CIRMR</name>
<dbReference type="Proteomes" id="UP001529510">
    <property type="component" value="Unassembled WGS sequence"/>
</dbReference>
<comment type="caution">
    <text evidence="1">The sequence shown here is derived from an EMBL/GenBank/DDBJ whole genome shotgun (WGS) entry which is preliminary data.</text>
</comment>
<dbReference type="AlphaFoldDB" id="A0ABD0PKU5"/>
<organism evidence="1 2">
    <name type="scientific">Cirrhinus mrigala</name>
    <name type="common">Mrigala</name>
    <dbReference type="NCBI Taxonomy" id="683832"/>
    <lineage>
        <taxon>Eukaryota</taxon>
        <taxon>Metazoa</taxon>
        <taxon>Chordata</taxon>
        <taxon>Craniata</taxon>
        <taxon>Vertebrata</taxon>
        <taxon>Euteleostomi</taxon>
        <taxon>Actinopterygii</taxon>
        <taxon>Neopterygii</taxon>
        <taxon>Teleostei</taxon>
        <taxon>Ostariophysi</taxon>
        <taxon>Cypriniformes</taxon>
        <taxon>Cyprinidae</taxon>
        <taxon>Labeoninae</taxon>
        <taxon>Labeonini</taxon>
        <taxon>Cirrhinus</taxon>
    </lineage>
</organism>
<reference evidence="1 2" key="1">
    <citation type="submission" date="2024-05" db="EMBL/GenBank/DDBJ databases">
        <title>Genome sequencing and assembly of Indian major carp, Cirrhinus mrigala (Hamilton, 1822).</title>
        <authorList>
            <person name="Mohindra V."/>
            <person name="Chowdhury L.M."/>
            <person name="Lal K."/>
            <person name="Jena J.K."/>
        </authorList>
    </citation>
    <scope>NUCLEOTIDE SEQUENCE [LARGE SCALE GENOMIC DNA]</scope>
    <source>
        <strain evidence="1">CM1030</strain>
        <tissue evidence="1">Blood</tissue>
    </source>
</reference>
<feature type="non-terminal residue" evidence="1">
    <location>
        <position position="1"/>
    </location>
</feature>
<keyword evidence="2" id="KW-1185">Reference proteome</keyword>
<feature type="non-terminal residue" evidence="1">
    <location>
        <position position="73"/>
    </location>
</feature>
<protein>
    <submittedName>
        <fullName evidence="1">Uncharacterized protein</fullName>
    </submittedName>
</protein>
<gene>
    <name evidence="1" type="ORF">M9458_030378</name>
</gene>
<evidence type="ECO:0000313" key="2">
    <source>
        <dbReference type="Proteomes" id="UP001529510"/>
    </source>
</evidence>